<feature type="coiled-coil region" evidence="2">
    <location>
        <begin position="2"/>
        <end position="29"/>
    </location>
</feature>
<comment type="caution">
    <text evidence="4">The sequence shown here is derived from an EMBL/GenBank/DDBJ whole genome shotgun (WGS) entry which is preliminary data.</text>
</comment>
<protein>
    <submittedName>
        <fullName evidence="4">Hsp20/alpha crystallin family protein</fullName>
    </submittedName>
</protein>
<dbReference type="CDD" id="cd00298">
    <property type="entry name" value="ACD_sHsps_p23-like"/>
    <property type="match status" value="1"/>
</dbReference>
<gene>
    <name evidence="4" type="ORF">ENT87_02830</name>
    <name evidence="5" type="ORF">ENU30_06095</name>
</gene>
<dbReference type="InterPro" id="IPR002068">
    <property type="entry name" value="A-crystallin/Hsp20_dom"/>
</dbReference>
<dbReference type="Gene3D" id="2.60.40.790">
    <property type="match status" value="1"/>
</dbReference>
<evidence type="ECO:0000256" key="1">
    <source>
        <dbReference type="PROSITE-ProRule" id="PRU00285"/>
    </source>
</evidence>
<dbReference type="SUPFAM" id="SSF49764">
    <property type="entry name" value="HSP20-like chaperones"/>
    <property type="match status" value="1"/>
</dbReference>
<evidence type="ECO:0000256" key="2">
    <source>
        <dbReference type="SAM" id="Coils"/>
    </source>
</evidence>
<dbReference type="AlphaFoldDB" id="A0A7J3I6W8"/>
<evidence type="ECO:0000259" key="3">
    <source>
        <dbReference type="PROSITE" id="PS01031"/>
    </source>
</evidence>
<proteinExistence type="inferred from homology"/>
<evidence type="ECO:0000313" key="4">
    <source>
        <dbReference type="EMBL" id="HGN36469.1"/>
    </source>
</evidence>
<name>A0A7J3I6W8_9CREN</name>
<accession>A0A7J3I6W8</accession>
<dbReference type="InterPro" id="IPR008978">
    <property type="entry name" value="HSP20-like_chaperone"/>
</dbReference>
<dbReference type="EMBL" id="DTAI01000081">
    <property type="protein sequence ID" value="HGN36469.1"/>
    <property type="molecule type" value="Genomic_DNA"/>
</dbReference>
<feature type="domain" description="SHSP" evidence="3">
    <location>
        <begin position="43"/>
        <end position="142"/>
    </location>
</feature>
<keyword evidence="2" id="KW-0175">Coiled coil</keyword>
<reference evidence="4" key="1">
    <citation type="journal article" date="2020" name="mSystems">
        <title>Genome- and Community-Level Interaction Insights into Carbon Utilization and Element Cycling Functions of Hydrothermarchaeota in Hydrothermal Sediment.</title>
        <authorList>
            <person name="Zhou Z."/>
            <person name="Liu Y."/>
            <person name="Xu W."/>
            <person name="Pan J."/>
            <person name="Luo Z.H."/>
            <person name="Li M."/>
        </authorList>
    </citation>
    <scope>NUCLEOTIDE SEQUENCE [LARGE SCALE GENOMIC DNA]</scope>
    <source>
        <strain evidence="4">SpSt-618</strain>
        <strain evidence="5">SpSt-657</strain>
    </source>
</reference>
<dbReference type="EMBL" id="DTBZ01000114">
    <property type="protein sequence ID" value="HGQ18527.1"/>
    <property type="molecule type" value="Genomic_DNA"/>
</dbReference>
<organism evidence="4">
    <name type="scientific">Ignisphaera aggregans</name>
    <dbReference type="NCBI Taxonomy" id="334771"/>
    <lineage>
        <taxon>Archaea</taxon>
        <taxon>Thermoproteota</taxon>
        <taxon>Thermoprotei</taxon>
        <taxon>Desulfurococcales</taxon>
        <taxon>Desulfurococcaceae</taxon>
        <taxon>Ignisphaera</taxon>
    </lineage>
</organism>
<evidence type="ECO:0000313" key="5">
    <source>
        <dbReference type="EMBL" id="HGQ18527.1"/>
    </source>
</evidence>
<dbReference type="PROSITE" id="PS01031">
    <property type="entry name" value="SHSP"/>
    <property type="match status" value="1"/>
</dbReference>
<comment type="similarity">
    <text evidence="1">Belongs to the small heat shock protein (HSP20) family.</text>
</comment>
<sequence length="142" mass="16923">MEDEFSRLFDRIEKRLRRIEDQLLRDIEETLKRALEIPARRVPIYGESIEPLYTVRDFGDRIVIYVDLPGSSEGTIDVKFEDRKTYVTAKLREAIELGKIFGRYRDIEVREYSLVIDLPFEPRPEKTKVRSRKGVIEITLYR</sequence>